<name>A0A0K9YYK6_9BACL</name>
<gene>
    <name evidence="2" type="ORF">ADS79_07325</name>
    <name evidence="1" type="ORF">BRE01_31250</name>
</gene>
<organism evidence="2 3">
    <name type="scientific">Brevibacillus reuszeri</name>
    <dbReference type="NCBI Taxonomy" id="54915"/>
    <lineage>
        <taxon>Bacteria</taxon>
        <taxon>Bacillati</taxon>
        <taxon>Bacillota</taxon>
        <taxon>Bacilli</taxon>
        <taxon>Bacillales</taxon>
        <taxon>Paenibacillaceae</taxon>
        <taxon>Brevibacillus</taxon>
    </lineage>
</organism>
<dbReference type="RefSeq" id="WP_049737747.1">
    <property type="nucleotide sequence ID" value="NZ_BJON01000012.1"/>
</dbReference>
<reference evidence="3" key="1">
    <citation type="submission" date="2015-07" db="EMBL/GenBank/DDBJ databases">
        <title>Genome sequencing project for genomic taxonomy and phylogenomics of Bacillus-like bacteria.</title>
        <authorList>
            <person name="Liu B."/>
            <person name="Wang J."/>
            <person name="Zhu Y."/>
            <person name="Liu G."/>
            <person name="Chen Q."/>
            <person name="Chen Z."/>
            <person name="Lan J."/>
            <person name="Che J."/>
            <person name="Ge C."/>
            <person name="Shi H."/>
            <person name="Pan Z."/>
            <person name="Liu X."/>
        </authorList>
    </citation>
    <scope>NUCLEOTIDE SEQUENCE [LARGE SCALE GENOMIC DNA]</scope>
    <source>
        <strain evidence="3">DSM 9887</strain>
    </source>
</reference>
<dbReference type="Proteomes" id="UP000319578">
    <property type="component" value="Unassembled WGS sequence"/>
</dbReference>
<proteinExistence type="predicted"/>
<evidence type="ECO:0000313" key="4">
    <source>
        <dbReference type="Proteomes" id="UP000319578"/>
    </source>
</evidence>
<dbReference type="Proteomes" id="UP000036834">
    <property type="component" value="Unassembled WGS sequence"/>
</dbReference>
<keyword evidence="4" id="KW-1185">Reference proteome</keyword>
<accession>A0A0K9YYK6</accession>
<protein>
    <submittedName>
        <fullName evidence="2">Uncharacterized protein</fullName>
    </submittedName>
</protein>
<dbReference type="PATRIC" id="fig|54915.3.peg.6896"/>
<evidence type="ECO:0000313" key="3">
    <source>
        <dbReference type="Proteomes" id="UP000036834"/>
    </source>
</evidence>
<dbReference type="OrthoDB" id="2617999at2"/>
<comment type="caution">
    <text evidence="2">The sequence shown here is derived from an EMBL/GenBank/DDBJ whole genome shotgun (WGS) entry which is preliminary data.</text>
</comment>
<dbReference type="EMBL" id="LGIQ01000005">
    <property type="protein sequence ID" value="KNB73741.1"/>
    <property type="molecule type" value="Genomic_DNA"/>
</dbReference>
<evidence type="ECO:0000313" key="2">
    <source>
        <dbReference type="EMBL" id="KNB73741.1"/>
    </source>
</evidence>
<sequence>MNPTTQSIIAKSFDENGNLISGIHTYDPETFISQFIKGFPASDTRQQIFDNFLVWLKKLILIAPPNAIWLDGSYLTQKVNPNDIDLIAFYIPEDLPNEAKAKEVQAMFGAYAKQFKCDAYHCLTFDHWPSEQQQRVDDTLRTLRTYWMGQFGFDRNRHPKGLVEFLQDDIIKLGGEGA</sequence>
<dbReference type="Pfam" id="PF22014">
    <property type="entry name" value="DUF6932"/>
    <property type="match status" value="1"/>
</dbReference>
<evidence type="ECO:0000313" key="1">
    <source>
        <dbReference type="EMBL" id="GED69423.1"/>
    </source>
</evidence>
<reference evidence="1 4" key="3">
    <citation type="submission" date="2019-06" db="EMBL/GenBank/DDBJ databases">
        <title>Whole genome shotgun sequence of Brevibacillus reuszeri NBRC 15719.</title>
        <authorList>
            <person name="Hosoyama A."/>
            <person name="Uohara A."/>
            <person name="Ohji S."/>
            <person name="Ichikawa N."/>
        </authorList>
    </citation>
    <scope>NUCLEOTIDE SEQUENCE [LARGE SCALE GENOMIC DNA]</scope>
    <source>
        <strain evidence="1 4">NBRC 15719</strain>
    </source>
</reference>
<dbReference type="STRING" id="54915.ADS79_07325"/>
<reference evidence="2" key="2">
    <citation type="submission" date="2015-07" db="EMBL/GenBank/DDBJ databases">
        <title>MeaNS - Measles Nucleotide Surveillance Program.</title>
        <authorList>
            <person name="Tran T."/>
            <person name="Druce J."/>
        </authorList>
    </citation>
    <scope>NUCLEOTIDE SEQUENCE</scope>
    <source>
        <strain evidence="2">DSM 9887</strain>
    </source>
</reference>
<dbReference type="InterPro" id="IPR053860">
    <property type="entry name" value="DUF6932"/>
</dbReference>
<dbReference type="AlphaFoldDB" id="A0A0K9YYK6"/>
<dbReference type="EMBL" id="BJON01000012">
    <property type="protein sequence ID" value="GED69423.1"/>
    <property type="molecule type" value="Genomic_DNA"/>
</dbReference>